<feature type="compositionally biased region" description="Low complexity" evidence="6">
    <location>
        <begin position="1165"/>
        <end position="1187"/>
    </location>
</feature>
<evidence type="ECO:0008006" key="9">
    <source>
        <dbReference type="Google" id="ProtNLM"/>
    </source>
</evidence>
<feature type="compositionally biased region" description="Low complexity" evidence="6">
    <location>
        <begin position="1136"/>
        <end position="1153"/>
    </location>
</feature>
<evidence type="ECO:0000256" key="3">
    <source>
        <dbReference type="ARBA" id="ARBA00022490"/>
    </source>
</evidence>
<feature type="region of interest" description="Disordered" evidence="6">
    <location>
        <begin position="845"/>
        <end position="924"/>
    </location>
</feature>
<sequence length="1424" mass="153846">MPPSDPPQETRSPSLLSLLHPFQGEREQQRYSGSPPTQQQSSHPQQPSNTGDTDPNRPTSISVDSLFRNIVPATKQQQPSPTPSDLSGHVADHAATSSDRQHALLSLLGNVASSSTESQNLDTQVTQPPQGPPAPRGPPNNPMSAHENQGKLLLEQLMAGSGNEAQGRPQPSETYRGDQYRSPSPPSFPAVSKPLSPPLRHASPLSHEAAAGDPPRRSKFEFVSPFDALSTSPPVPTTSSSTKKKPVPAVEPSTSPTIRPVSPRPIDAPLQFPRRLMTPEQPGSRVQSDTESQTAVERPSNPGNRNYPHSLDSYDSGFRPIPFLAPASTLPSPPSYQSVAQAPPSLSPTLRATTNTRDAPVTGTVASAESSGPSQPVLPLKDQESSSSSGREGRGKREDLRPKAPVAASTSQPPPPKSARVPPPSVASPIYVLDMTAPLQSTCAPPGLTVVTPIALLRLENIYSQGTTIAVSGFIAYAMTRGRVRLIARSNGSRALLHLPSTFPPSTSATDMVVNGNLLACVTSDGGLVIWDVPAELDENPPVEVVLHISPTDGAFGLKLVKWHPKQSGTIAVASDREVYVFNVHEAHRVSQGERTSLQELAKISNVIQIPSPLVSFTFDSPQIALATISIDSTITLWSIKDKLPFWSGRVPGEGLPSSIDFLDGGLLVGRKQGTVLQLLPVMSAQVTATIKLTTGAKVAREDDESIFCHVGYDPRIKTLWVAHSTRASLFAIRLSFDASTSPSIEPDRSTPVSSPVIEQIAEFPTPMQCINMAILVSDELDSTTAVASFAMHQGGVDQINILMDTFENALAGTVAKLPPATYPSEKEKPAPKVVPVPATQPKTQQLLPAQQTSGPTQRATLPEPARPRSPVSDAEAPESTLAKGKGPRVPKAGKEKEKPPKTETKPTPAEVKVETKESDSTGLAKDLKKVEDNLHTRIGKLLSKELDKQQSRIEDLRRADQEADFARQETILKLISTELTKNTTRVVEQAIKSEVQNTVLPALEAITKNEIKAALSNQIAKGLADSMRQALPSEIERLLLRPDVSTHVARNFSVTVTPLIERHVKESITKTLIPAYTEATTGMQMNLSREISSEILNLKKEIVTWQGEALRGTESAMRDMEQTIRNLNEQVRTLTLQVQSQQTQSIPPVSSTHRSSPGVPPPHLAQQSQHLQHPLPHPHLSNSSHLRQGSLATLGSSSLAGLLPQTQLPPPQNQAPGSSSYGSQGMWQPPHPQSHYVPPSNAPPQQTYKPQPPPQQQSQQQQQQSVPSVQSFRQAEQQQPLSSHQGGGEDWDDTFLATLGKQDARQLRELLLRCNPEVIMPAKRELTPLSQAVVLTLIHRLSDSLVELSSQDEAFRLGLWWLQRAAYTLNPNDPVISSYIGPVLSTAQTILSQTSARLPSTPSNIESQNMISQIQRALSIKPV</sequence>
<dbReference type="SUPFAM" id="SSF50978">
    <property type="entry name" value="WD40 repeat-like"/>
    <property type="match status" value="1"/>
</dbReference>
<dbReference type="InterPro" id="IPR044938">
    <property type="entry name" value="EDC4_C_sf"/>
</dbReference>
<feature type="compositionally biased region" description="Basic and acidic residues" evidence="6">
    <location>
        <begin position="893"/>
        <end position="905"/>
    </location>
</feature>
<feature type="compositionally biased region" description="Low complexity" evidence="6">
    <location>
        <begin position="1257"/>
        <end position="1272"/>
    </location>
</feature>
<feature type="region of interest" description="Disordered" evidence="6">
    <location>
        <begin position="1202"/>
        <end position="1294"/>
    </location>
</feature>
<gene>
    <name evidence="7" type="ORF">BS47DRAFT_168943</name>
</gene>
<dbReference type="PANTHER" id="PTHR15598">
    <property type="entry name" value="ENHANCER OF MRNA-DECAPPING PROTEIN 4"/>
    <property type="match status" value="1"/>
</dbReference>
<organism evidence="7 8">
    <name type="scientific">Hydnum rufescens UP504</name>
    <dbReference type="NCBI Taxonomy" id="1448309"/>
    <lineage>
        <taxon>Eukaryota</taxon>
        <taxon>Fungi</taxon>
        <taxon>Dikarya</taxon>
        <taxon>Basidiomycota</taxon>
        <taxon>Agaricomycotina</taxon>
        <taxon>Agaricomycetes</taxon>
        <taxon>Cantharellales</taxon>
        <taxon>Hydnaceae</taxon>
        <taxon>Hydnum</taxon>
    </lineage>
</organism>
<keyword evidence="4" id="KW-0853">WD repeat</keyword>
<evidence type="ECO:0000256" key="6">
    <source>
        <dbReference type="SAM" id="MobiDB-lite"/>
    </source>
</evidence>
<evidence type="ECO:0000256" key="1">
    <source>
        <dbReference type="ARBA" id="ARBA00004201"/>
    </source>
</evidence>
<feature type="compositionally biased region" description="Polar residues" evidence="6">
    <location>
        <begin position="347"/>
        <end position="357"/>
    </location>
</feature>
<evidence type="ECO:0000256" key="4">
    <source>
        <dbReference type="ARBA" id="ARBA00022574"/>
    </source>
</evidence>
<evidence type="ECO:0000313" key="7">
    <source>
        <dbReference type="EMBL" id="KAF9518910.1"/>
    </source>
</evidence>
<dbReference type="PANTHER" id="PTHR15598:SF5">
    <property type="entry name" value="ENHANCER OF MRNA-DECAPPING PROTEIN 4"/>
    <property type="match status" value="1"/>
</dbReference>
<reference evidence="7" key="1">
    <citation type="journal article" date="2020" name="Nat. Commun.">
        <title>Large-scale genome sequencing of mycorrhizal fungi provides insights into the early evolution of symbiotic traits.</title>
        <authorList>
            <person name="Miyauchi S."/>
            <person name="Kiss E."/>
            <person name="Kuo A."/>
            <person name="Drula E."/>
            <person name="Kohler A."/>
            <person name="Sanchez-Garcia M."/>
            <person name="Morin E."/>
            <person name="Andreopoulos B."/>
            <person name="Barry K.W."/>
            <person name="Bonito G."/>
            <person name="Buee M."/>
            <person name="Carver A."/>
            <person name="Chen C."/>
            <person name="Cichocki N."/>
            <person name="Clum A."/>
            <person name="Culley D."/>
            <person name="Crous P.W."/>
            <person name="Fauchery L."/>
            <person name="Girlanda M."/>
            <person name="Hayes R.D."/>
            <person name="Keri Z."/>
            <person name="LaButti K."/>
            <person name="Lipzen A."/>
            <person name="Lombard V."/>
            <person name="Magnuson J."/>
            <person name="Maillard F."/>
            <person name="Murat C."/>
            <person name="Nolan M."/>
            <person name="Ohm R.A."/>
            <person name="Pangilinan J."/>
            <person name="Pereira M.F."/>
            <person name="Perotto S."/>
            <person name="Peter M."/>
            <person name="Pfister S."/>
            <person name="Riley R."/>
            <person name="Sitrit Y."/>
            <person name="Stielow J.B."/>
            <person name="Szollosi G."/>
            <person name="Zifcakova L."/>
            <person name="Stursova M."/>
            <person name="Spatafora J.W."/>
            <person name="Tedersoo L."/>
            <person name="Vaario L.M."/>
            <person name="Yamada A."/>
            <person name="Yan M."/>
            <person name="Wang P."/>
            <person name="Xu J."/>
            <person name="Bruns T."/>
            <person name="Baldrian P."/>
            <person name="Vilgalys R."/>
            <person name="Dunand C."/>
            <person name="Henrissat B."/>
            <person name="Grigoriev I.V."/>
            <person name="Hibbett D."/>
            <person name="Nagy L.G."/>
            <person name="Martin F.M."/>
        </authorList>
    </citation>
    <scope>NUCLEOTIDE SEQUENCE</scope>
    <source>
        <strain evidence="7">UP504</strain>
    </source>
</reference>
<comment type="subcellular location">
    <subcellularLocation>
        <location evidence="1">Cytoplasm</location>
        <location evidence="1">P-body</location>
    </subcellularLocation>
</comment>
<dbReference type="EMBL" id="MU128921">
    <property type="protein sequence ID" value="KAF9518910.1"/>
    <property type="molecule type" value="Genomic_DNA"/>
</dbReference>
<dbReference type="GO" id="GO:0031087">
    <property type="term" value="P:deadenylation-independent decapping of nuclear-transcribed mRNA"/>
    <property type="evidence" value="ECO:0007669"/>
    <property type="project" value="InterPro"/>
</dbReference>
<feature type="compositionally biased region" description="Polar residues" evidence="6">
    <location>
        <begin position="364"/>
        <end position="374"/>
    </location>
</feature>
<feature type="compositionally biased region" description="Pro residues" evidence="6">
    <location>
        <begin position="412"/>
        <end position="423"/>
    </location>
</feature>
<evidence type="ECO:0000313" key="8">
    <source>
        <dbReference type="Proteomes" id="UP000886523"/>
    </source>
</evidence>
<dbReference type="Gene3D" id="1.10.220.100">
    <property type="entry name" value="conserved c-terminal region of ge- 1"/>
    <property type="match status" value="1"/>
</dbReference>
<feature type="compositionally biased region" description="Polar residues" evidence="6">
    <location>
        <begin position="111"/>
        <end position="126"/>
    </location>
</feature>
<feature type="compositionally biased region" description="Polar residues" evidence="6">
    <location>
        <begin position="49"/>
        <end position="63"/>
    </location>
</feature>
<keyword evidence="8" id="KW-1185">Reference proteome</keyword>
<name>A0A9P6B8I6_9AGAM</name>
<feature type="compositionally biased region" description="Polar residues" evidence="6">
    <location>
        <begin position="284"/>
        <end position="295"/>
    </location>
</feature>
<feature type="compositionally biased region" description="Basic and acidic residues" evidence="6">
    <location>
        <begin position="391"/>
        <end position="402"/>
    </location>
</feature>
<evidence type="ECO:0000256" key="2">
    <source>
        <dbReference type="ARBA" id="ARBA00009639"/>
    </source>
</evidence>
<dbReference type="InterPro" id="IPR036322">
    <property type="entry name" value="WD40_repeat_dom_sf"/>
</dbReference>
<dbReference type="OrthoDB" id="21128at2759"/>
<dbReference type="GO" id="GO:0000932">
    <property type="term" value="C:P-body"/>
    <property type="evidence" value="ECO:0007669"/>
    <property type="project" value="UniProtKB-SubCell"/>
</dbReference>
<comment type="caution">
    <text evidence="7">The sequence shown here is derived from an EMBL/GenBank/DDBJ whole genome shotgun (WGS) entry which is preliminary data.</text>
</comment>
<feature type="compositionally biased region" description="Basic and acidic residues" evidence="6">
    <location>
        <begin position="912"/>
        <end position="924"/>
    </location>
</feature>
<dbReference type="Gene3D" id="2.130.10.10">
    <property type="entry name" value="YVTN repeat-like/Quinoprotein amine dehydrogenase"/>
    <property type="match status" value="1"/>
</dbReference>
<accession>A0A9P6B8I6</accession>
<feature type="compositionally biased region" description="Low complexity" evidence="6">
    <location>
        <begin position="32"/>
        <end position="48"/>
    </location>
</feature>
<evidence type="ECO:0000256" key="5">
    <source>
        <dbReference type="ARBA" id="ARBA00022737"/>
    </source>
</evidence>
<feature type="compositionally biased region" description="Pro residues" evidence="6">
    <location>
        <begin position="129"/>
        <end position="141"/>
    </location>
</feature>
<keyword evidence="3" id="KW-0963">Cytoplasm</keyword>
<feature type="region of interest" description="Disordered" evidence="6">
    <location>
        <begin position="1136"/>
        <end position="1187"/>
    </location>
</feature>
<comment type="similarity">
    <text evidence="2">Belongs to the WD repeat EDC4 family.</text>
</comment>
<feature type="compositionally biased region" description="Polar residues" evidence="6">
    <location>
        <begin position="1218"/>
        <end position="1227"/>
    </location>
</feature>
<protein>
    <recommendedName>
        <fullName evidence="9">Enhancer of mRNA-decapping protein 4</fullName>
    </recommendedName>
</protein>
<proteinExistence type="inferred from homology"/>
<dbReference type="InterPro" id="IPR045152">
    <property type="entry name" value="EDC4-like"/>
</dbReference>
<dbReference type="InterPro" id="IPR015943">
    <property type="entry name" value="WD40/YVTN_repeat-like_dom_sf"/>
</dbReference>
<feature type="region of interest" description="Disordered" evidence="6">
    <location>
        <begin position="1"/>
        <end position="423"/>
    </location>
</feature>
<feature type="compositionally biased region" description="Polar residues" evidence="6">
    <location>
        <begin position="847"/>
        <end position="860"/>
    </location>
</feature>
<keyword evidence="5" id="KW-0677">Repeat</keyword>
<feature type="compositionally biased region" description="Polar residues" evidence="6">
    <location>
        <begin position="1273"/>
        <end position="1285"/>
    </location>
</feature>
<dbReference type="Proteomes" id="UP000886523">
    <property type="component" value="Unassembled WGS sequence"/>
</dbReference>
<feature type="compositionally biased region" description="Polar residues" evidence="6">
    <location>
        <begin position="74"/>
        <end position="85"/>
    </location>
</feature>